<evidence type="ECO:0000256" key="5">
    <source>
        <dbReference type="ARBA" id="ARBA00022448"/>
    </source>
</evidence>
<evidence type="ECO:0000256" key="1">
    <source>
        <dbReference type="ARBA" id="ARBA00004173"/>
    </source>
</evidence>
<dbReference type="GO" id="GO:0034986">
    <property type="term" value="F:iron chaperone activity"/>
    <property type="evidence" value="ECO:0007669"/>
    <property type="project" value="TreeGrafter"/>
</dbReference>
<comment type="catalytic activity">
    <reaction evidence="12">
        <text>4 Fe(2+) + O2 + 4 H(+) = 4 Fe(3+) + 2 H2O</text>
        <dbReference type="Rhea" id="RHEA:11148"/>
        <dbReference type="ChEBI" id="CHEBI:15377"/>
        <dbReference type="ChEBI" id="CHEBI:15378"/>
        <dbReference type="ChEBI" id="CHEBI:15379"/>
        <dbReference type="ChEBI" id="CHEBI:29033"/>
        <dbReference type="ChEBI" id="CHEBI:29034"/>
        <dbReference type="EC" id="1.16.3.1"/>
    </reaction>
</comment>
<evidence type="ECO:0000256" key="2">
    <source>
        <dbReference type="ARBA" id="ARBA00008183"/>
    </source>
</evidence>
<evidence type="ECO:0000256" key="10">
    <source>
        <dbReference type="ARBA" id="ARBA00023065"/>
    </source>
</evidence>
<dbReference type="CDD" id="cd00503">
    <property type="entry name" value="Frataxin"/>
    <property type="match status" value="1"/>
</dbReference>
<keyword evidence="9" id="KW-0408">Iron</keyword>
<organism evidence="13 14">
    <name type="scientific">Protea cynaroides</name>
    <dbReference type="NCBI Taxonomy" id="273540"/>
    <lineage>
        <taxon>Eukaryota</taxon>
        <taxon>Viridiplantae</taxon>
        <taxon>Streptophyta</taxon>
        <taxon>Embryophyta</taxon>
        <taxon>Tracheophyta</taxon>
        <taxon>Spermatophyta</taxon>
        <taxon>Magnoliopsida</taxon>
        <taxon>Proteales</taxon>
        <taxon>Proteaceae</taxon>
        <taxon>Protea</taxon>
    </lineage>
</organism>
<gene>
    <name evidence="13" type="ORF">NE237_001107</name>
</gene>
<evidence type="ECO:0000256" key="3">
    <source>
        <dbReference type="ARBA" id="ARBA00013107"/>
    </source>
</evidence>
<dbReference type="Pfam" id="PF01491">
    <property type="entry name" value="Frataxin_Cyay"/>
    <property type="match status" value="1"/>
</dbReference>
<dbReference type="Proteomes" id="UP001141806">
    <property type="component" value="Unassembled WGS sequence"/>
</dbReference>
<dbReference type="GO" id="GO:0004322">
    <property type="term" value="F:ferroxidase activity"/>
    <property type="evidence" value="ECO:0007669"/>
    <property type="project" value="UniProtKB-EC"/>
</dbReference>
<comment type="caution">
    <text evidence="13">The sequence shown here is derived from an EMBL/GenBank/DDBJ whole genome shotgun (WGS) entry which is preliminary data.</text>
</comment>
<sequence length="203" mass="23067">MLSSTRKCLSFRRLLAMESYSSSPFHRHGCSSSPLCRHRCSSPLFILSSPFLLEASIAPELSSATVATAQRVFCSRSSNLDDTQVPAAIDYRSILEEEEFHRLADATIEDLQEKLEEYGDHVQIDGFDIDYANQVLTLKLGNLGTYVLNKQTPNRQIWLSSPVSGPSRFDWDRSSQSWIYRRTKANLIRLLESELEQLFGKTL</sequence>
<dbReference type="NCBIfam" id="TIGR03421">
    <property type="entry name" value="FeS_CyaY"/>
    <property type="match status" value="1"/>
</dbReference>
<dbReference type="PANTHER" id="PTHR16821:SF2">
    <property type="entry name" value="FRATAXIN, MITOCHONDRIAL"/>
    <property type="match status" value="1"/>
</dbReference>
<keyword evidence="5" id="KW-0813">Transport</keyword>
<dbReference type="GO" id="GO:0006826">
    <property type="term" value="P:iron ion transport"/>
    <property type="evidence" value="ECO:0007669"/>
    <property type="project" value="UniProtKB-KW"/>
</dbReference>
<keyword evidence="14" id="KW-1185">Reference proteome</keyword>
<evidence type="ECO:0000256" key="6">
    <source>
        <dbReference type="ARBA" id="ARBA00022496"/>
    </source>
</evidence>
<dbReference type="EMBL" id="JAMYWD010000003">
    <property type="protein sequence ID" value="KAJ4976001.1"/>
    <property type="molecule type" value="Genomic_DNA"/>
</dbReference>
<dbReference type="PROSITE" id="PS50810">
    <property type="entry name" value="FRATAXIN_2"/>
    <property type="match status" value="1"/>
</dbReference>
<dbReference type="EC" id="1.16.3.1" evidence="3"/>
<reference evidence="13" key="1">
    <citation type="journal article" date="2023" name="Plant J.">
        <title>The genome of the king protea, Protea cynaroides.</title>
        <authorList>
            <person name="Chang J."/>
            <person name="Duong T.A."/>
            <person name="Schoeman C."/>
            <person name="Ma X."/>
            <person name="Roodt D."/>
            <person name="Barker N."/>
            <person name="Li Z."/>
            <person name="Van de Peer Y."/>
            <person name="Mizrachi E."/>
        </authorList>
    </citation>
    <scope>NUCLEOTIDE SEQUENCE</scope>
    <source>
        <tissue evidence="13">Young leaves</tissue>
    </source>
</reference>
<name>A0A9Q0KSQ0_9MAGN</name>
<dbReference type="Gene3D" id="3.30.920.10">
    <property type="entry name" value="Frataxin/CyaY"/>
    <property type="match status" value="1"/>
</dbReference>
<accession>A0A9Q0KSQ0</accession>
<keyword evidence="4" id="KW-0409">Iron storage</keyword>
<evidence type="ECO:0000313" key="14">
    <source>
        <dbReference type="Proteomes" id="UP001141806"/>
    </source>
</evidence>
<evidence type="ECO:0000256" key="4">
    <source>
        <dbReference type="ARBA" id="ARBA00022434"/>
    </source>
</evidence>
<dbReference type="InterPro" id="IPR002908">
    <property type="entry name" value="Frataxin/CyaY"/>
</dbReference>
<dbReference type="GO" id="GO:0051537">
    <property type="term" value="F:2 iron, 2 sulfur cluster binding"/>
    <property type="evidence" value="ECO:0007669"/>
    <property type="project" value="TreeGrafter"/>
</dbReference>
<protein>
    <recommendedName>
        <fullName evidence="3">ferroxidase</fullName>
        <ecNumber evidence="3">1.16.3.1</ecNumber>
    </recommendedName>
</protein>
<evidence type="ECO:0000256" key="7">
    <source>
        <dbReference type="ARBA" id="ARBA00022946"/>
    </source>
</evidence>
<dbReference type="SMART" id="SM01219">
    <property type="entry name" value="Frataxin_Cyay"/>
    <property type="match status" value="1"/>
</dbReference>
<evidence type="ECO:0000256" key="9">
    <source>
        <dbReference type="ARBA" id="ARBA00023004"/>
    </source>
</evidence>
<dbReference type="PANTHER" id="PTHR16821">
    <property type="entry name" value="FRATAXIN"/>
    <property type="match status" value="1"/>
</dbReference>
<dbReference type="NCBIfam" id="TIGR03422">
    <property type="entry name" value="mito_frataxin"/>
    <property type="match status" value="1"/>
</dbReference>
<dbReference type="PRINTS" id="PR00904">
    <property type="entry name" value="FRATAXIN"/>
</dbReference>
<keyword evidence="10" id="KW-0406">Ion transport</keyword>
<evidence type="ECO:0000256" key="12">
    <source>
        <dbReference type="ARBA" id="ARBA00047990"/>
    </source>
</evidence>
<comment type="subcellular location">
    <subcellularLocation>
        <location evidence="1">Mitochondrion</location>
    </subcellularLocation>
</comment>
<keyword evidence="6" id="KW-0410">Iron transport</keyword>
<keyword evidence="7" id="KW-0809">Transit peptide</keyword>
<dbReference type="FunFam" id="3.30.920.10:FF:000003">
    <property type="entry name" value="Frataxin, mitochondrial"/>
    <property type="match status" value="1"/>
</dbReference>
<dbReference type="GO" id="GO:0008199">
    <property type="term" value="F:ferric iron binding"/>
    <property type="evidence" value="ECO:0007669"/>
    <property type="project" value="InterPro"/>
</dbReference>
<dbReference type="InterPro" id="IPR020895">
    <property type="entry name" value="Frataxin_CS"/>
</dbReference>
<dbReference type="GO" id="GO:0006879">
    <property type="term" value="P:intracellular iron ion homeostasis"/>
    <property type="evidence" value="ECO:0007669"/>
    <property type="project" value="UniProtKB-KW"/>
</dbReference>
<evidence type="ECO:0000256" key="11">
    <source>
        <dbReference type="ARBA" id="ARBA00023128"/>
    </source>
</evidence>
<evidence type="ECO:0000313" key="13">
    <source>
        <dbReference type="EMBL" id="KAJ4976001.1"/>
    </source>
</evidence>
<dbReference type="InterPro" id="IPR017789">
    <property type="entry name" value="Frataxin"/>
</dbReference>
<dbReference type="OrthoDB" id="1897642at2759"/>
<dbReference type="GO" id="GO:0016226">
    <property type="term" value="P:iron-sulfur cluster assembly"/>
    <property type="evidence" value="ECO:0007669"/>
    <property type="project" value="InterPro"/>
</dbReference>
<evidence type="ECO:0000256" key="8">
    <source>
        <dbReference type="ARBA" id="ARBA00023002"/>
    </source>
</evidence>
<comment type="similarity">
    <text evidence="2">Belongs to the frataxin family.</text>
</comment>
<dbReference type="AlphaFoldDB" id="A0A9Q0KSQ0"/>
<dbReference type="PROSITE" id="PS01344">
    <property type="entry name" value="FRATAXIN_1"/>
    <property type="match status" value="1"/>
</dbReference>
<keyword evidence="8" id="KW-0560">Oxidoreductase</keyword>
<dbReference type="GO" id="GO:0005739">
    <property type="term" value="C:mitochondrion"/>
    <property type="evidence" value="ECO:0007669"/>
    <property type="project" value="UniProtKB-SubCell"/>
</dbReference>
<dbReference type="GO" id="GO:0008198">
    <property type="term" value="F:ferrous iron binding"/>
    <property type="evidence" value="ECO:0007669"/>
    <property type="project" value="TreeGrafter"/>
</dbReference>
<dbReference type="InterPro" id="IPR036524">
    <property type="entry name" value="Frataxin/CyaY_sf"/>
</dbReference>
<keyword evidence="11" id="KW-0496">Mitochondrion</keyword>
<proteinExistence type="inferred from homology"/>
<dbReference type="SUPFAM" id="SSF55387">
    <property type="entry name" value="Frataxin/Nqo15-like"/>
    <property type="match status" value="1"/>
</dbReference>